<dbReference type="Proteomes" id="UP001589654">
    <property type="component" value="Unassembled WGS sequence"/>
</dbReference>
<dbReference type="RefSeq" id="WP_290248899.1">
    <property type="nucleotide sequence ID" value="NZ_JAUFQT010000002.1"/>
</dbReference>
<evidence type="ECO:0008006" key="4">
    <source>
        <dbReference type="Google" id="ProtNLM"/>
    </source>
</evidence>
<dbReference type="Gene3D" id="3.20.20.80">
    <property type="entry name" value="Glycosidases"/>
    <property type="match status" value="1"/>
</dbReference>
<dbReference type="EMBL" id="JBHMEW010000067">
    <property type="protein sequence ID" value="MFB9213184.1"/>
    <property type="molecule type" value="Genomic_DNA"/>
</dbReference>
<sequence length="130" mass="14975">MEHLDIISFNEYLGWYGGLPDECRDKSFKAGMEKPIIVSEFGGGAIEGFYADSLTRWSEDYQEYLYKESIAMFDKIDGLAGMTPWILVDFMSPLRQLSGVQDGWNRKGLISEKGRKKKAFFILQDYYEGK</sequence>
<evidence type="ECO:0000313" key="2">
    <source>
        <dbReference type="EMBL" id="MFB9213184.1"/>
    </source>
</evidence>
<comment type="similarity">
    <text evidence="1">Belongs to the glycosyl hydrolase 2 family.</text>
</comment>
<comment type="caution">
    <text evidence="2">The sequence shown here is derived from an EMBL/GenBank/DDBJ whole genome shotgun (WGS) entry which is preliminary data.</text>
</comment>
<name>A0ABV5J8L9_9BACT</name>
<gene>
    <name evidence="2" type="ORF">ACFFUR_15305</name>
</gene>
<dbReference type="PANTHER" id="PTHR10066:SF67">
    <property type="entry name" value="BETA-GLUCURONIDASE"/>
    <property type="match status" value="1"/>
</dbReference>
<evidence type="ECO:0000313" key="3">
    <source>
        <dbReference type="Proteomes" id="UP001589654"/>
    </source>
</evidence>
<accession>A0ABV5J8L9</accession>
<reference evidence="2 3" key="1">
    <citation type="submission" date="2024-09" db="EMBL/GenBank/DDBJ databases">
        <authorList>
            <person name="Sun Q."/>
            <person name="Mori K."/>
        </authorList>
    </citation>
    <scope>NUCLEOTIDE SEQUENCE [LARGE SCALE GENOMIC DNA]</scope>
    <source>
        <strain evidence="2 3">CECT 7682</strain>
    </source>
</reference>
<dbReference type="PANTHER" id="PTHR10066">
    <property type="entry name" value="BETA-GLUCURONIDASE"/>
    <property type="match status" value="1"/>
</dbReference>
<proteinExistence type="inferred from homology"/>
<organism evidence="2 3">
    <name type="scientific">Echinicola jeungdonensis</name>
    <dbReference type="NCBI Taxonomy" id="709343"/>
    <lineage>
        <taxon>Bacteria</taxon>
        <taxon>Pseudomonadati</taxon>
        <taxon>Bacteroidota</taxon>
        <taxon>Cytophagia</taxon>
        <taxon>Cytophagales</taxon>
        <taxon>Cyclobacteriaceae</taxon>
        <taxon>Echinicola</taxon>
    </lineage>
</organism>
<protein>
    <recommendedName>
        <fullName evidence="4">Beta-glucuronidase</fullName>
    </recommendedName>
</protein>
<evidence type="ECO:0000256" key="1">
    <source>
        <dbReference type="ARBA" id="ARBA00007401"/>
    </source>
</evidence>
<keyword evidence="3" id="KW-1185">Reference proteome</keyword>
<dbReference type="SUPFAM" id="SSF51445">
    <property type="entry name" value="(Trans)glycosidases"/>
    <property type="match status" value="1"/>
</dbReference>
<dbReference type="InterPro" id="IPR017853">
    <property type="entry name" value="GH"/>
</dbReference>